<protein>
    <submittedName>
        <fullName evidence="1">Uncharacterized protein</fullName>
    </submittedName>
</protein>
<organism evidence="1">
    <name type="scientific">Arundo donax</name>
    <name type="common">Giant reed</name>
    <name type="synonym">Donax arundinaceus</name>
    <dbReference type="NCBI Taxonomy" id="35708"/>
    <lineage>
        <taxon>Eukaryota</taxon>
        <taxon>Viridiplantae</taxon>
        <taxon>Streptophyta</taxon>
        <taxon>Embryophyta</taxon>
        <taxon>Tracheophyta</taxon>
        <taxon>Spermatophyta</taxon>
        <taxon>Magnoliopsida</taxon>
        <taxon>Liliopsida</taxon>
        <taxon>Poales</taxon>
        <taxon>Poaceae</taxon>
        <taxon>PACMAD clade</taxon>
        <taxon>Arundinoideae</taxon>
        <taxon>Arundineae</taxon>
        <taxon>Arundo</taxon>
    </lineage>
</organism>
<evidence type="ECO:0000313" key="1">
    <source>
        <dbReference type="EMBL" id="JAD15737.1"/>
    </source>
</evidence>
<proteinExistence type="predicted"/>
<sequence length="23" mass="2681">MRFILCFGGRDFSLVSIVNCKFQ</sequence>
<accession>A0A0A9TMZ2</accession>
<reference evidence="1" key="2">
    <citation type="journal article" date="2015" name="Data Brief">
        <title>Shoot transcriptome of the giant reed, Arundo donax.</title>
        <authorList>
            <person name="Barrero R.A."/>
            <person name="Guerrero F.D."/>
            <person name="Moolhuijzen P."/>
            <person name="Goolsby J.A."/>
            <person name="Tidwell J."/>
            <person name="Bellgard S.E."/>
            <person name="Bellgard M.I."/>
        </authorList>
    </citation>
    <scope>NUCLEOTIDE SEQUENCE</scope>
    <source>
        <tissue evidence="1">Shoot tissue taken approximately 20 cm above the soil surface</tissue>
    </source>
</reference>
<reference evidence="1" key="1">
    <citation type="submission" date="2014-09" db="EMBL/GenBank/DDBJ databases">
        <authorList>
            <person name="Magalhaes I.L.F."/>
            <person name="Oliveira U."/>
            <person name="Santos F.R."/>
            <person name="Vidigal T.H.D.A."/>
            <person name="Brescovit A.D."/>
            <person name="Santos A.J."/>
        </authorList>
    </citation>
    <scope>NUCLEOTIDE SEQUENCE</scope>
    <source>
        <tissue evidence="1">Shoot tissue taken approximately 20 cm above the soil surface</tissue>
    </source>
</reference>
<name>A0A0A9TMZ2_ARUDO</name>
<dbReference type="AlphaFoldDB" id="A0A0A9TMZ2"/>
<dbReference type="EMBL" id="GBRH01282158">
    <property type="protein sequence ID" value="JAD15737.1"/>
    <property type="molecule type" value="Transcribed_RNA"/>
</dbReference>